<dbReference type="Proteomes" id="UP000292702">
    <property type="component" value="Unassembled WGS sequence"/>
</dbReference>
<reference evidence="5 6" key="1">
    <citation type="submission" date="2018-11" db="EMBL/GenBank/DDBJ databases">
        <title>Genome assembly of Steccherinum ochraceum LE-BIN_3174, the white-rot fungus of the Steccherinaceae family (The Residual Polyporoid clade, Polyporales, Basidiomycota).</title>
        <authorList>
            <person name="Fedorova T.V."/>
            <person name="Glazunova O.A."/>
            <person name="Landesman E.O."/>
            <person name="Moiseenko K.V."/>
            <person name="Psurtseva N.V."/>
            <person name="Savinova O.S."/>
            <person name="Shakhova N.V."/>
            <person name="Tyazhelova T.V."/>
            <person name="Vasina D.V."/>
        </authorList>
    </citation>
    <scope>NUCLEOTIDE SEQUENCE [LARGE SCALE GENOMIC DNA]</scope>
    <source>
        <strain evidence="5 6">LE-BIN_3174</strain>
    </source>
</reference>
<feature type="domain" description="NADP-dependent oxidoreductase" evidence="4">
    <location>
        <begin position="22"/>
        <end position="322"/>
    </location>
</feature>
<protein>
    <recommendedName>
        <fullName evidence="4">NADP-dependent oxidoreductase domain-containing protein</fullName>
    </recommendedName>
</protein>
<dbReference type="PANTHER" id="PTHR43625:SF40">
    <property type="entry name" value="ALDO-KETO REDUCTASE YAKC [NADP(+)]"/>
    <property type="match status" value="1"/>
</dbReference>
<dbReference type="Gene3D" id="3.20.20.100">
    <property type="entry name" value="NADP-dependent oxidoreductase domain"/>
    <property type="match status" value="1"/>
</dbReference>
<dbReference type="InterPro" id="IPR050791">
    <property type="entry name" value="Aldo-Keto_reductase"/>
</dbReference>
<evidence type="ECO:0000313" key="6">
    <source>
        <dbReference type="Proteomes" id="UP000292702"/>
    </source>
</evidence>
<dbReference type="SUPFAM" id="SSF51430">
    <property type="entry name" value="NAD(P)-linked oxidoreductase"/>
    <property type="match status" value="1"/>
</dbReference>
<keyword evidence="3" id="KW-0812">Transmembrane</keyword>
<proteinExistence type="predicted"/>
<accession>A0A4R0RE56</accession>
<keyword evidence="3" id="KW-1133">Transmembrane helix</keyword>
<sequence length="797" mass="88222">MPSHSYPQIRLGGADGPLVSAIGYGAMGMGARAYGSADEKQTFDVLTAAANAGVTFWDTSDAYGSRHHWKMACGNWPSQGDLPRYKWGLFDFSHPAGSPEFYRVNSKPSYTRERVELAFKALQTDYIDLLYQHRVDARVPIELVLETLRPYIETGTVKWIGLSECSVDVMKRAKAVPGIGQKVIAAQMEYSPFEIEIDNTGFVDEAKKLDISVVAYSPLGRGIMTGQYKSRADFEQSDIRQFMPRFSDENFPANLKITDEFKTVAANHNITTSQLALAWILARHPDIVSIPGTRSVQRVEENAQAVHVKLTTEDMKILNEVVEKADVKGDRIYITTDADQLTRRPIWQATVGDFQPTRVVSERVDIFETEDSPKTVVVRSADATSEDETAHASAKCEYKGKVAFKLQPRSVVSANRIQVSGETSSETYQMMIRNVRLIANTMTYTCSAPLPTNPSPQLEVVLSMMQAGTAFDLEAFGAFTSDDYTHHFLPENAGLPKSSKAEFMGHISKIGKLFATFSVEVKEIIESPNVIVLYTSIRGTTKGGNVNDADMVNMVYVREEADETWRVTKSREYVDTAKFAQFGAAVQKEMAAHKHILSANSTMQTFLRITESLRHAMPPSPTVQALDESSSAWAALHGHKAKTPMISGIVSGGAVGLAWIIGFIVYFFKRHRREKRALARGYRGHREMLDPPKKPEAFIIPPDPAIVQGQLEPGDRAEDGPGQPDIPLASQERQLLADSEKNSPTDTPMMTSPDLSHTLSAQAQRSNVIRYPPYPAIHSTTTVASPHNMGVAYRDEV</sequence>
<dbReference type="PANTHER" id="PTHR43625">
    <property type="entry name" value="AFLATOXIN B1 ALDEHYDE REDUCTASE"/>
    <property type="match status" value="1"/>
</dbReference>
<dbReference type="STRING" id="92696.A0A4R0RE56"/>
<gene>
    <name evidence="5" type="ORF">EIP91_009617</name>
</gene>
<dbReference type="GO" id="GO:0016491">
    <property type="term" value="F:oxidoreductase activity"/>
    <property type="evidence" value="ECO:0007669"/>
    <property type="project" value="UniProtKB-KW"/>
</dbReference>
<keyword evidence="3" id="KW-0472">Membrane</keyword>
<evidence type="ECO:0000256" key="3">
    <source>
        <dbReference type="SAM" id="Phobius"/>
    </source>
</evidence>
<feature type="region of interest" description="Disordered" evidence="2">
    <location>
        <begin position="706"/>
        <end position="727"/>
    </location>
</feature>
<keyword evidence="6" id="KW-1185">Reference proteome</keyword>
<dbReference type="CDD" id="cd12087">
    <property type="entry name" value="TM_EGFR-like"/>
    <property type="match status" value="1"/>
</dbReference>
<dbReference type="EMBL" id="RWJN01000552">
    <property type="protein sequence ID" value="TCD60734.1"/>
    <property type="molecule type" value="Genomic_DNA"/>
</dbReference>
<organism evidence="5 6">
    <name type="scientific">Steccherinum ochraceum</name>
    <dbReference type="NCBI Taxonomy" id="92696"/>
    <lineage>
        <taxon>Eukaryota</taxon>
        <taxon>Fungi</taxon>
        <taxon>Dikarya</taxon>
        <taxon>Basidiomycota</taxon>
        <taxon>Agaricomycotina</taxon>
        <taxon>Agaricomycetes</taxon>
        <taxon>Polyporales</taxon>
        <taxon>Steccherinaceae</taxon>
        <taxon>Steccherinum</taxon>
    </lineage>
</organism>
<dbReference type="InterPro" id="IPR036812">
    <property type="entry name" value="NAD(P)_OxRdtase_dom_sf"/>
</dbReference>
<dbReference type="InterPro" id="IPR032710">
    <property type="entry name" value="NTF2-like_dom_sf"/>
</dbReference>
<name>A0A4R0RE56_9APHY</name>
<evidence type="ECO:0000256" key="1">
    <source>
        <dbReference type="ARBA" id="ARBA00023002"/>
    </source>
</evidence>
<evidence type="ECO:0000259" key="4">
    <source>
        <dbReference type="Pfam" id="PF00248"/>
    </source>
</evidence>
<dbReference type="OrthoDB" id="37537at2759"/>
<dbReference type="SUPFAM" id="SSF54427">
    <property type="entry name" value="NTF2-like"/>
    <property type="match status" value="1"/>
</dbReference>
<dbReference type="Pfam" id="PF00248">
    <property type="entry name" value="Aldo_ket_red"/>
    <property type="match status" value="1"/>
</dbReference>
<dbReference type="GO" id="GO:0005737">
    <property type="term" value="C:cytoplasm"/>
    <property type="evidence" value="ECO:0007669"/>
    <property type="project" value="TreeGrafter"/>
</dbReference>
<evidence type="ECO:0000313" key="5">
    <source>
        <dbReference type="EMBL" id="TCD60734.1"/>
    </source>
</evidence>
<dbReference type="AlphaFoldDB" id="A0A4R0RE56"/>
<comment type="caution">
    <text evidence="5">The sequence shown here is derived from an EMBL/GenBank/DDBJ whole genome shotgun (WGS) entry which is preliminary data.</text>
</comment>
<keyword evidence="1" id="KW-0560">Oxidoreductase</keyword>
<dbReference type="InterPro" id="IPR023210">
    <property type="entry name" value="NADP_OxRdtase_dom"/>
</dbReference>
<feature type="transmembrane region" description="Helical" evidence="3">
    <location>
        <begin position="645"/>
        <end position="668"/>
    </location>
</feature>
<evidence type="ECO:0000256" key="2">
    <source>
        <dbReference type="SAM" id="MobiDB-lite"/>
    </source>
</evidence>
<dbReference type="Gene3D" id="3.10.450.50">
    <property type="match status" value="1"/>
</dbReference>